<keyword evidence="2" id="KW-1185">Reference proteome</keyword>
<accession>A0AAD7NNW0</accession>
<dbReference type="Proteomes" id="UP001215598">
    <property type="component" value="Unassembled WGS sequence"/>
</dbReference>
<dbReference type="EMBL" id="JARKIB010000019">
    <property type="protein sequence ID" value="KAJ7768838.1"/>
    <property type="molecule type" value="Genomic_DNA"/>
</dbReference>
<feature type="non-terminal residue" evidence="1">
    <location>
        <position position="134"/>
    </location>
</feature>
<protein>
    <submittedName>
        <fullName evidence="1">Uncharacterized protein</fullName>
    </submittedName>
</protein>
<gene>
    <name evidence="1" type="ORF">B0H16DRAFT_1246912</name>
</gene>
<dbReference type="AlphaFoldDB" id="A0AAD7NNW0"/>
<organism evidence="1 2">
    <name type="scientific">Mycena metata</name>
    <dbReference type="NCBI Taxonomy" id="1033252"/>
    <lineage>
        <taxon>Eukaryota</taxon>
        <taxon>Fungi</taxon>
        <taxon>Dikarya</taxon>
        <taxon>Basidiomycota</taxon>
        <taxon>Agaricomycotina</taxon>
        <taxon>Agaricomycetes</taxon>
        <taxon>Agaricomycetidae</taxon>
        <taxon>Agaricales</taxon>
        <taxon>Marasmiineae</taxon>
        <taxon>Mycenaceae</taxon>
        <taxon>Mycena</taxon>
    </lineage>
</organism>
<proteinExistence type="predicted"/>
<comment type="caution">
    <text evidence="1">The sequence shown here is derived from an EMBL/GenBank/DDBJ whole genome shotgun (WGS) entry which is preliminary data.</text>
</comment>
<evidence type="ECO:0000313" key="2">
    <source>
        <dbReference type="Proteomes" id="UP001215598"/>
    </source>
</evidence>
<feature type="non-terminal residue" evidence="1">
    <location>
        <position position="1"/>
    </location>
</feature>
<reference evidence="1" key="1">
    <citation type="submission" date="2023-03" db="EMBL/GenBank/DDBJ databases">
        <title>Massive genome expansion in bonnet fungi (Mycena s.s.) driven by repeated elements and novel gene families across ecological guilds.</title>
        <authorList>
            <consortium name="Lawrence Berkeley National Laboratory"/>
            <person name="Harder C.B."/>
            <person name="Miyauchi S."/>
            <person name="Viragh M."/>
            <person name="Kuo A."/>
            <person name="Thoen E."/>
            <person name="Andreopoulos B."/>
            <person name="Lu D."/>
            <person name="Skrede I."/>
            <person name="Drula E."/>
            <person name="Henrissat B."/>
            <person name="Morin E."/>
            <person name="Kohler A."/>
            <person name="Barry K."/>
            <person name="LaButti K."/>
            <person name="Morin E."/>
            <person name="Salamov A."/>
            <person name="Lipzen A."/>
            <person name="Mereny Z."/>
            <person name="Hegedus B."/>
            <person name="Baldrian P."/>
            <person name="Stursova M."/>
            <person name="Weitz H."/>
            <person name="Taylor A."/>
            <person name="Grigoriev I.V."/>
            <person name="Nagy L.G."/>
            <person name="Martin F."/>
            <person name="Kauserud H."/>
        </authorList>
    </citation>
    <scope>NUCLEOTIDE SEQUENCE</scope>
    <source>
        <strain evidence="1">CBHHK182m</strain>
    </source>
</reference>
<evidence type="ECO:0000313" key="1">
    <source>
        <dbReference type="EMBL" id="KAJ7768838.1"/>
    </source>
</evidence>
<sequence>LLAGELGDEWTELVGSWWKLEEGYGFATSPKSHPTANRPKEVGAWVKNARKGKPALTGGVEGLKEQWDIWWRGINPEWRIREGELVQEGSGSWEVLRCPGQNGFLNVLMSLKWWHDGTSEEWRRAAGDVKWVLE</sequence>
<name>A0AAD7NNW0_9AGAR</name>